<evidence type="ECO:0000256" key="3">
    <source>
        <dbReference type="SAM" id="MobiDB-lite"/>
    </source>
</evidence>
<dbReference type="GO" id="GO:0005634">
    <property type="term" value="C:nucleus"/>
    <property type="evidence" value="ECO:0007669"/>
    <property type="project" value="UniProtKB-SubCell"/>
</dbReference>
<dbReference type="OrthoDB" id="1863332at2759"/>
<sequence length="570" mass="63257">MLKWCWKSFQENDSSTPNGSDSLANSEMSYEPSSGINQKRCHQISMDASKKVPIFYKKQAVESVNTGATLKAAILNDPLWHDCSSYHPGNQTGDGLFIPKLVPISNASDNNVPSIYSSGLNIKTKDSGDQFGNDAAVLSSLHHSSEDPLCLKSGVRRVKVKEVKISENRTPELVENSFRPQRKNEPRSENAISFEPTYRALHGSSLIVNPPFSRTENHIFSLGAASERDGSYNLDNQYKHWVHDNMPYTGHTLDGGNYNTTGMLNWYEKENGDFMSSCPTHNYYRGNFFTKNPFLDGSNEALNPILFSSNEVNATSVKPYHGHPVAVAISPRDNFLNANSIPRPMSDNYKNSEQTTIPFRGFHNNAGENDSSGGLISSYAGLPCQSSGALGDRDSVGHESLNAISAPTSKIDGAQNDKGKKATKRRAPSNNFPANVKSLLSTGILDGVPVKYVSWSREMTLRGVVNGTRYICGCQECKLAKVLNAYEFENHAGYKTKHPNNHIYFENGKSIYSVAHELKNTPREMLFDVMQNVTGSMINKKNFEIWKESYKVTLELQRRGCMKTDAVMPS</sequence>
<dbReference type="PANTHER" id="PTHR47025:SF9">
    <property type="entry name" value="PROTEIN, PUTATIVE-RELATED"/>
    <property type="match status" value="1"/>
</dbReference>
<name>A0A2Z7BBU8_9LAMI</name>
<proteinExistence type="predicted"/>
<dbReference type="PANTHER" id="PTHR47025">
    <property type="entry name" value="AUTOIMMUNE REGULATOR"/>
    <property type="match status" value="1"/>
</dbReference>
<protein>
    <recommendedName>
        <fullName evidence="4">Tify domain-containing protein</fullName>
    </recommendedName>
</protein>
<dbReference type="EMBL" id="KV007465">
    <property type="protein sequence ID" value="KZV31545.1"/>
    <property type="molecule type" value="Genomic_DNA"/>
</dbReference>
<gene>
    <name evidence="5" type="ORF">F511_07396</name>
</gene>
<evidence type="ECO:0000313" key="5">
    <source>
        <dbReference type="EMBL" id="KZV31545.1"/>
    </source>
</evidence>
<evidence type="ECO:0000256" key="1">
    <source>
        <dbReference type="ARBA" id="ARBA00004123"/>
    </source>
</evidence>
<evidence type="ECO:0000259" key="4">
    <source>
        <dbReference type="Pfam" id="PF16135"/>
    </source>
</evidence>
<comment type="subcellular location">
    <subcellularLocation>
        <location evidence="1">Nucleus</location>
    </subcellularLocation>
</comment>
<dbReference type="Proteomes" id="UP000250235">
    <property type="component" value="Unassembled WGS sequence"/>
</dbReference>
<dbReference type="InterPro" id="IPR032308">
    <property type="entry name" value="TDBD"/>
</dbReference>
<evidence type="ECO:0000313" key="6">
    <source>
        <dbReference type="Proteomes" id="UP000250235"/>
    </source>
</evidence>
<dbReference type="Pfam" id="PF16135">
    <property type="entry name" value="TDBD"/>
    <property type="match status" value="1"/>
</dbReference>
<keyword evidence="6" id="KW-1185">Reference proteome</keyword>
<organism evidence="5 6">
    <name type="scientific">Dorcoceras hygrometricum</name>
    <dbReference type="NCBI Taxonomy" id="472368"/>
    <lineage>
        <taxon>Eukaryota</taxon>
        <taxon>Viridiplantae</taxon>
        <taxon>Streptophyta</taxon>
        <taxon>Embryophyta</taxon>
        <taxon>Tracheophyta</taxon>
        <taxon>Spermatophyta</taxon>
        <taxon>Magnoliopsida</taxon>
        <taxon>eudicotyledons</taxon>
        <taxon>Gunneridae</taxon>
        <taxon>Pentapetalae</taxon>
        <taxon>asterids</taxon>
        <taxon>lamiids</taxon>
        <taxon>Lamiales</taxon>
        <taxon>Gesneriaceae</taxon>
        <taxon>Didymocarpoideae</taxon>
        <taxon>Trichosporeae</taxon>
        <taxon>Loxocarpinae</taxon>
        <taxon>Dorcoceras</taxon>
    </lineage>
</organism>
<reference evidence="5 6" key="1">
    <citation type="journal article" date="2015" name="Proc. Natl. Acad. Sci. U.S.A.">
        <title>The resurrection genome of Boea hygrometrica: A blueprint for survival of dehydration.</title>
        <authorList>
            <person name="Xiao L."/>
            <person name="Yang G."/>
            <person name="Zhang L."/>
            <person name="Yang X."/>
            <person name="Zhao S."/>
            <person name="Ji Z."/>
            <person name="Zhou Q."/>
            <person name="Hu M."/>
            <person name="Wang Y."/>
            <person name="Chen M."/>
            <person name="Xu Y."/>
            <person name="Jin H."/>
            <person name="Xiao X."/>
            <person name="Hu G."/>
            <person name="Bao F."/>
            <person name="Hu Y."/>
            <person name="Wan P."/>
            <person name="Li L."/>
            <person name="Deng X."/>
            <person name="Kuang T."/>
            <person name="Xiang C."/>
            <person name="Zhu J.K."/>
            <person name="Oliver M.J."/>
            <person name="He Y."/>
        </authorList>
    </citation>
    <scope>NUCLEOTIDE SEQUENCE [LARGE SCALE GENOMIC DNA]</scope>
    <source>
        <strain evidence="6">cv. XS01</strain>
    </source>
</reference>
<dbReference type="GO" id="GO:0000977">
    <property type="term" value="F:RNA polymerase II transcription regulatory region sequence-specific DNA binding"/>
    <property type="evidence" value="ECO:0007669"/>
    <property type="project" value="TreeGrafter"/>
</dbReference>
<dbReference type="GO" id="GO:0045944">
    <property type="term" value="P:positive regulation of transcription by RNA polymerase II"/>
    <property type="evidence" value="ECO:0007669"/>
    <property type="project" value="TreeGrafter"/>
</dbReference>
<feature type="region of interest" description="Disordered" evidence="3">
    <location>
        <begin position="11"/>
        <end position="36"/>
    </location>
</feature>
<keyword evidence="2" id="KW-0539">Nucleus</keyword>
<accession>A0A2Z7BBU8</accession>
<feature type="region of interest" description="Disordered" evidence="3">
    <location>
        <begin position="403"/>
        <end position="431"/>
    </location>
</feature>
<feature type="domain" description="Tify" evidence="4">
    <location>
        <begin position="463"/>
        <end position="517"/>
    </location>
</feature>
<dbReference type="AlphaFoldDB" id="A0A2Z7BBU8"/>
<dbReference type="GO" id="GO:0042393">
    <property type="term" value="F:histone binding"/>
    <property type="evidence" value="ECO:0007669"/>
    <property type="project" value="TreeGrafter"/>
</dbReference>
<evidence type="ECO:0000256" key="2">
    <source>
        <dbReference type="ARBA" id="ARBA00023242"/>
    </source>
</evidence>
<dbReference type="GO" id="GO:0003682">
    <property type="term" value="F:chromatin binding"/>
    <property type="evidence" value="ECO:0007669"/>
    <property type="project" value="TreeGrafter"/>
</dbReference>